<comment type="caution">
    <text evidence="1">The sequence shown here is derived from an EMBL/GenBank/DDBJ whole genome shotgun (WGS) entry which is preliminary data.</text>
</comment>
<organism evidence="1 2">
    <name type="scientific">Nepenthes gracilis</name>
    <name type="common">Slender pitcher plant</name>
    <dbReference type="NCBI Taxonomy" id="150966"/>
    <lineage>
        <taxon>Eukaryota</taxon>
        <taxon>Viridiplantae</taxon>
        <taxon>Streptophyta</taxon>
        <taxon>Embryophyta</taxon>
        <taxon>Tracheophyta</taxon>
        <taxon>Spermatophyta</taxon>
        <taxon>Magnoliopsida</taxon>
        <taxon>eudicotyledons</taxon>
        <taxon>Gunneridae</taxon>
        <taxon>Pentapetalae</taxon>
        <taxon>Caryophyllales</taxon>
        <taxon>Nepenthaceae</taxon>
        <taxon>Nepenthes</taxon>
    </lineage>
</organism>
<dbReference type="AlphaFoldDB" id="A0AAD3TKU0"/>
<dbReference type="Proteomes" id="UP001279734">
    <property type="component" value="Unassembled WGS sequence"/>
</dbReference>
<accession>A0AAD3TKU0</accession>
<evidence type="ECO:0000313" key="1">
    <source>
        <dbReference type="EMBL" id="GMH30788.1"/>
    </source>
</evidence>
<sequence>MTQWVELLVAVKKWIILGNWTRCRLSTEVLLSSSEVILIRGAAICRKENCPRCCGNRVLKLLPCCVLSCSELVPDDFASDLLMPDFILYTAAAGCYFCPMNRFDDWLLKASGRFGL</sequence>
<proteinExistence type="predicted"/>
<name>A0AAD3TKU0_NEPGR</name>
<dbReference type="EMBL" id="BSYO01000039">
    <property type="protein sequence ID" value="GMH30788.1"/>
    <property type="molecule type" value="Genomic_DNA"/>
</dbReference>
<protein>
    <submittedName>
        <fullName evidence="1">Uncharacterized protein</fullName>
    </submittedName>
</protein>
<gene>
    <name evidence="1" type="ORF">Nepgr_032631</name>
</gene>
<evidence type="ECO:0000313" key="2">
    <source>
        <dbReference type="Proteomes" id="UP001279734"/>
    </source>
</evidence>
<reference evidence="1" key="1">
    <citation type="submission" date="2023-05" db="EMBL/GenBank/DDBJ databases">
        <title>Nepenthes gracilis genome sequencing.</title>
        <authorList>
            <person name="Fukushima K."/>
        </authorList>
    </citation>
    <scope>NUCLEOTIDE SEQUENCE</scope>
    <source>
        <strain evidence="1">SING2019-196</strain>
    </source>
</reference>
<keyword evidence="2" id="KW-1185">Reference proteome</keyword>